<dbReference type="RefSeq" id="WP_060757941.1">
    <property type="nucleotide sequence ID" value="NZ_CCXQ01000139.1"/>
</dbReference>
<dbReference type="InterPro" id="IPR042233">
    <property type="entry name" value="Cell_div_ZapA_N"/>
</dbReference>
<keyword evidence="1" id="KW-0175">Coiled coil</keyword>
<dbReference type="Proteomes" id="UP000055047">
    <property type="component" value="Unassembled WGS sequence"/>
</dbReference>
<proteinExistence type="predicted"/>
<evidence type="ECO:0008006" key="4">
    <source>
        <dbReference type="Google" id="ProtNLM"/>
    </source>
</evidence>
<evidence type="ECO:0000313" key="3">
    <source>
        <dbReference type="Proteomes" id="UP000055047"/>
    </source>
</evidence>
<gene>
    <name evidence="2" type="ORF">ANAPHAGO_01082</name>
</gene>
<dbReference type="EMBL" id="CCXQ01000139">
    <property type="protein sequence ID" value="CEG20967.1"/>
    <property type="molecule type" value="Genomic_DNA"/>
</dbReference>
<protein>
    <recommendedName>
        <fullName evidence="4">Cell division ZapA family protein</fullName>
    </recommendedName>
</protein>
<sequence>MQQVVDVVLRGSTYKIACREGESARLLELAGRLSRRINAAVPGSEKSKASDTLLLLLVGLQLEDKIEDLEAQLLSMSEELSVYKARCEHESEVRNSLEELLRYSITKTNELADSVSVLNNKE</sequence>
<accession>A0A098EGP3</accession>
<name>A0A098EGP3_ANAPH</name>
<reference evidence="2 3" key="1">
    <citation type="submission" date="2014-09" db="EMBL/GenBank/DDBJ databases">
        <authorList>
            <person name="Loux Valentin"/>
            <person name="Dugat Thibaut"/>
        </authorList>
    </citation>
    <scope>NUCLEOTIDE SEQUENCE [LARGE SCALE GENOMIC DNA]</scope>
    <source>
        <strain evidence="2 3">BOV-10_179</strain>
    </source>
</reference>
<dbReference type="AlphaFoldDB" id="A0A098EGP3"/>
<dbReference type="InterPro" id="IPR036192">
    <property type="entry name" value="Cell_div_ZapA-like_sf"/>
</dbReference>
<dbReference type="Gene3D" id="3.30.160.880">
    <property type="entry name" value="Cell division protein ZapA protomer, N-terminal domain"/>
    <property type="match status" value="1"/>
</dbReference>
<dbReference type="Pfam" id="PF05164">
    <property type="entry name" value="ZapA"/>
    <property type="match status" value="1"/>
</dbReference>
<dbReference type="SUPFAM" id="SSF102829">
    <property type="entry name" value="Cell division protein ZapA-like"/>
    <property type="match status" value="1"/>
</dbReference>
<evidence type="ECO:0000313" key="2">
    <source>
        <dbReference type="EMBL" id="CEG20967.1"/>
    </source>
</evidence>
<evidence type="ECO:0000256" key="1">
    <source>
        <dbReference type="SAM" id="Coils"/>
    </source>
</evidence>
<feature type="coiled-coil region" evidence="1">
    <location>
        <begin position="59"/>
        <end position="86"/>
    </location>
</feature>
<dbReference type="InterPro" id="IPR007838">
    <property type="entry name" value="Cell_div_ZapA-like"/>
</dbReference>
<organism evidence="2 3">
    <name type="scientific">Anaplasma phagocytophilum</name>
    <name type="common">Ehrlichia phagocytophila</name>
    <dbReference type="NCBI Taxonomy" id="948"/>
    <lineage>
        <taxon>Bacteria</taxon>
        <taxon>Pseudomonadati</taxon>
        <taxon>Pseudomonadota</taxon>
        <taxon>Alphaproteobacteria</taxon>
        <taxon>Rickettsiales</taxon>
        <taxon>Anaplasmataceae</taxon>
        <taxon>Anaplasma</taxon>
        <taxon>phagocytophilum group</taxon>
    </lineage>
</organism>